<accession>A0ACC1ILE5</accession>
<dbReference type="Proteomes" id="UP001150581">
    <property type="component" value="Unassembled WGS sequence"/>
</dbReference>
<dbReference type="EMBL" id="JANBPG010000409">
    <property type="protein sequence ID" value="KAJ1896745.1"/>
    <property type="molecule type" value="Genomic_DNA"/>
</dbReference>
<name>A0ACC1ILE5_9FUNG</name>
<comment type="caution">
    <text evidence="1">The sequence shown here is derived from an EMBL/GenBank/DDBJ whole genome shotgun (WGS) entry which is preliminary data.</text>
</comment>
<evidence type="ECO:0000313" key="1">
    <source>
        <dbReference type="EMBL" id="KAJ1896745.1"/>
    </source>
</evidence>
<organism evidence="1 2">
    <name type="scientific">Kickxella alabastrina</name>
    <dbReference type="NCBI Taxonomy" id="61397"/>
    <lineage>
        <taxon>Eukaryota</taxon>
        <taxon>Fungi</taxon>
        <taxon>Fungi incertae sedis</taxon>
        <taxon>Zoopagomycota</taxon>
        <taxon>Kickxellomycotina</taxon>
        <taxon>Kickxellomycetes</taxon>
        <taxon>Kickxellales</taxon>
        <taxon>Kickxellaceae</taxon>
        <taxon>Kickxella</taxon>
    </lineage>
</organism>
<sequence>MNYMLSKYPLNLSQRLAITYMNHFATNSLWWLIMGKPLFKCLFDRQRYLDQWIYKLRKDGFQKEYEIDAGAAILNKQKLTLRASFARNKEGVAFYNIDGNIYNDNGAVSKDNAHSTLSKMSESVTVLYSGNSYRQAARLSASTEHHHEDVLMEIMTDTSDALLHTNSSQVKSQLYTPITLPETATMAPLNMQNAHNRHLEYVDSNERQPV</sequence>
<reference evidence="1" key="1">
    <citation type="submission" date="2022-07" db="EMBL/GenBank/DDBJ databases">
        <title>Phylogenomic reconstructions and comparative analyses of Kickxellomycotina fungi.</title>
        <authorList>
            <person name="Reynolds N.K."/>
            <person name="Stajich J.E."/>
            <person name="Barry K."/>
            <person name="Grigoriev I.V."/>
            <person name="Crous P."/>
            <person name="Smith M.E."/>
        </authorList>
    </citation>
    <scope>NUCLEOTIDE SEQUENCE</scope>
    <source>
        <strain evidence="1">Benny 63K</strain>
    </source>
</reference>
<evidence type="ECO:0000313" key="2">
    <source>
        <dbReference type="Proteomes" id="UP001150581"/>
    </source>
</evidence>
<keyword evidence="2" id="KW-1185">Reference proteome</keyword>
<proteinExistence type="predicted"/>
<protein>
    <submittedName>
        <fullName evidence="1">Uncharacterized protein</fullName>
    </submittedName>
</protein>
<gene>
    <name evidence="1" type="ORF">LPJ66_003807</name>
</gene>